<dbReference type="OrthoDB" id="1306014at2759"/>
<evidence type="ECO:0008006" key="12">
    <source>
        <dbReference type="Google" id="ProtNLM"/>
    </source>
</evidence>
<accession>A0A3N4KWF1</accession>
<dbReference type="PANTHER" id="PTHR23215">
    <property type="entry name" value="ZINC FINGER PROTEIN 207"/>
    <property type="match status" value="1"/>
</dbReference>
<dbReference type="GO" id="GO:0003677">
    <property type="term" value="F:DNA binding"/>
    <property type="evidence" value="ECO:0007669"/>
    <property type="project" value="InterPro"/>
</dbReference>
<dbReference type="InParanoid" id="A0A3N4KWF1"/>
<name>A0A3N4KWF1_9PEZI</name>
<dbReference type="Gene3D" id="3.30.160.60">
    <property type="entry name" value="Classic Zinc Finger"/>
    <property type="match status" value="1"/>
</dbReference>
<reference evidence="10 11" key="1">
    <citation type="journal article" date="2018" name="Nat. Ecol. Evol.">
        <title>Pezizomycetes genomes reveal the molecular basis of ectomycorrhizal truffle lifestyle.</title>
        <authorList>
            <person name="Murat C."/>
            <person name="Payen T."/>
            <person name="Noel B."/>
            <person name="Kuo A."/>
            <person name="Morin E."/>
            <person name="Chen J."/>
            <person name="Kohler A."/>
            <person name="Krizsan K."/>
            <person name="Balestrini R."/>
            <person name="Da Silva C."/>
            <person name="Montanini B."/>
            <person name="Hainaut M."/>
            <person name="Levati E."/>
            <person name="Barry K.W."/>
            <person name="Belfiori B."/>
            <person name="Cichocki N."/>
            <person name="Clum A."/>
            <person name="Dockter R.B."/>
            <person name="Fauchery L."/>
            <person name="Guy J."/>
            <person name="Iotti M."/>
            <person name="Le Tacon F."/>
            <person name="Lindquist E.A."/>
            <person name="Lipzen A."/>
            <person name="Malagnac F."/>
            <person name="Mello A."/>
            <person name="Molinier V."/>
            <person name="Miyauchi S."/>
            <person name="Poulain J."/>
            <person name="Riccioni C."/>
            <person name="Rubini A."/>
            <person name="Sitrit Y."/>
            <person name="Splivallo R."/>
            <person name="Traeger S."/>
            <person name="Wang M."/>
            <person name="Zifcakova L."/>
            <person name="Wipf D."/>
            <person name="Zambonelli A."/>
            <person name="Paolocci F."/>
            <person name="Nowrousian M."/>
            <person name="Ottonello S."/>
            <person name="Baldrian P."/>
            <person name="Spatafora J.W."/>
            <person name="Henrissat B."/>
            <person name="Nagy L.G."/>
            <person name="Aury J.M."/>
            <person name="Wincker P."/>
            <person name="Grigoriev I.V."/>
            <person name="Bonfante P."/>
            <person name="Martin F.M."/>
        </authorList>
    </citation>
    <scope>NUCLEOTIDE SEQUENCE [LARGE SCALE GENOMIC DNA]</scope>
    <source>
        <strain evidence="10 11">CCBAS932</strain>
    </source>
</reference>
<dbReference type="PROSITE" id="PS00028">
    <property type="entry name" value="ZINC_FINGER_C2H2_1"/>
    <property type="match status" value="1"/>
</dbReference>
<dbReference type="Proteomes" id="UP000277580">
    <property type="component" value="Unassembled WGS sequence"/>
</dbReference>
<evidence type="ECO:0000313" key="11">
    <source>
        <dbReference type="Proteomes" id="UP000277580"/>
    </source>
</evidence>
<feature type="compositionally biased region" description="Low complexity" evidence="7">
    <location>
        <begin position="408"/>
        <end position="420"/>
    </location>
</feature>
<dbReference type="GO" id="GO:0008270">
    <property type="term" value="F:zinc ion binding"/>
    <property type="evidence" value="ECO:0007669"/>
    <property type="project" value="UniProtKB-KW"/>
</dbReference>
<comment type="subcellular location">
    <subcellularLocation>
        <location evidence="1">Nucleus</location>
    </subcellularLocation>
</comment>
<keyword evidence="2" id="KW-0479">Metal-binding</keyword>
<evidence type="ECO:0000256" key="7">
    <source>
        <dbReference type="SAM" id="MobiDB-lite"/>
    </source>
</evidence>
<dbReference type="GO" id="GO:0005634">
    <property type="term" value="C:nucleus"/>
    <property type="evidence" value="ECO:0007669"/>
    <property type="project" value="UniProtKB-SubCell"/>
</dbReference>
<evidence type="ECO:0000256" key="2">
    <source>
        <dbReference type="ARBA" id="ARBA00022723"/>
    </source>
</evidence>
<evidence type="ECO:0000259" key="9">
    <source>
        <dbReference type="PROSITE" id="PS50808"/>
    </source>
</evidence>
<feature type="compositionally biased region" description="Pro residues" evidence="7">
    <location>
        <begin position="321"/>
        <end position="335"/>
    </location>
</feature>
<dbReference type="STRING" id="1392247.A0A3N4KWF1"/>
<feature type="compositionally biased region" description="Basic and acidic residues" evidence="7">
    <location>
        <begin position="130"/>
        <end position="146"/>
    </location>
</feature>
<feature type="domain" description="C2H2-type" evidence="8">
    <location>
        <begin position="43"/>
        <end position="71"/>
    </location>
</feature>
<feature type="domain" description="BED-type" evidence="9">
    <location>
        <begin position="14"/>
        <end position="73"/>
    </location>
</feature>
<evidence type="ECO:0000256" key="3">
    <source>
        <dbReference type="ARBA" id="ARBA00022771"/>
    </source>
</evidence>
<dbReference type="InterPro" id="IPR003656">
    <property type="entry name" value="Znf_BED"/>
</dbReference>
<dbReference type="PROSITE" id="PS50157">
    <property type="entry name" value="ZINC_FINGER_C2H2_2"/>
    <property type="match status" value="1"/>
</dbReference>
<feature type="compositionally biased region" description="Gly residues" evidence="7">
    <location>
        <begin position="341"/>
        <end position="366"/>
    </location>
</feature>
<evidence type="ECO:0000256" key="1">
    <source>
        <dbReference type="ARBA" id="ARBA00004123"/>
    </source>
</evidence>
<keyword evidence="11" id="KW-1185">Reference proteome</keyword>
<evidence type="ECO:0000256" key="5">
    <source>
        <dbReference type="ARBA" id="ARBA00023242"/>
    </source>
</evidence>
<dbReference type="FunFam" id="3.30.160.60:FF:000354">
    <property type="entry name" value="C2H2 finger domain-containing protein"/>
    <property type="match status" value="1"/>
</dbReference>
<dbReference type="CDD" id="cd20908">
    <property type="entry name" value="SUF4-like"/>
    <property type="match status" value="1"/>
</dbReference>
<evidence type="ECO:0000259" key="8">
    <source>
        <dbReference type="PROSITE" id="PS50157"/>
    </source>
</evidence>
<evidence type="ECO:0000256" key="4">
    <source>
        <dbReference type="ARBA" id="ARBA00022833"/>
    </source>
</evidence>
<dbReference type="EMBL" id="ML119116">
    <property type="protein sequence ID" value="RPB14870.1"/>
    <property type="molecule type" value="Genomic_DNA"/>
</dbReference>
<dbReference type="InterPro" id="IPR013087">
    <property type="entry name" value="Znf_C2H2_type"/>
</dbReference>
<sequence>MAKKKKRANPEVEELLARPWCYYCERDFDDLKILIAHQKAKHYKCEKCGRRLNTAGGLRVHMEQVHKEQLEAVDNAIPGRESIDLEIFGTEGIPESEVAAHNQRILSAFAQREADRRAGSGQPGAGSKRPKIDISKDLDPDEIKKKLEAHKKAMAAAAQGTSGNGAVPGPQSPGRSASPGQGAYEVQGSPPQGAYPQVQATSPPPFQQGVYPIPQAPGPYPAPTYPPQNQGPFPPAAYGQPPFPQQPMQFGRGGGPPASFNGFQPQQPQHPSFTHNPGGFNPPQHNQFQQGPPPHVQHPQHPQRHQVPPVPPLPQAHQIPGLPPRPNAPGLPPRPNFNNPGMGGMNNGGFGRGGPSGSGSGGGGGWNQPPAHQQQQGGFGGPGAYVPPPQGPSQQFGQPQQPQPFSPHQPHSQQQFGGFSATMQHHPHQPHAQNNGSAMGHQGRNDSSASLTATGVEGVKMEIPDTSTSNVIVPPTEKKKDEKPKRETKMVYGDNEISPEEKRALLPRYEYHPPKSSVEVATTA</sequence>
<dbReference type="PROSITE" id="PS50808">
    <property type="entry name" value="ZF_BED"/>
    <property type="match status" value="1"/>
</dbReference>
<protein>
    <recommendedName>
        <fullName evidence="12">C2H2-type domain-containing protein</fullName>
    </recommendedName>
</protein>
<dbReference type="AlphaFoldDB" id="A0A3N4KWF1"/>
<keyword evidence="5" id="KW-0539">Nucleus</keyword>
<keyword evidence="4" id="KW-0862">Zinc</keyword>
<feature type="compositionally biased region" description="Basic and acidic residues" evidence="7">
    <location>
        <begin position="476"/>
        <end position="489"/>
    </location>
</feature>
<gene>
    <name evidence="10" type="ORF">P167DRAFT_572151</name>
</gene>
<dbReference type="SMART" id="SM00355">
    <property type="entry name" value="ZnF_C2H2"/>
    <property type="match status" value="2"/>
</dbReference>
<dbReference type="PANTHER" id="PTHR23215:SF0">
    <property type="entry name" value="BUB3-INTERACTING AND GLEBS MOTIF-CONTAINING PROTEIN ZNF207"/>
    <property type="match status" value="1"/>
</dbReference>
<proteinExistence type="predicted"/>
<keyword evidence="3 6" id="KW-0863">Zinc-finger</keyword>
<feature type="region of interest" description="Disordered" evidence="7">
    <location>
        <begin position="112"/>
        <end position="498"/>
    </location>
</feature>
<feature type="compositionally biased region" description="Pro residues" evidence="7">
    <location>
        <begin position="214"/>
        <end position="226"/>
    </location>
</feature>
<evidence type="ECO:0000313" key="10">
    <source>
        <dbReference type="EMBL" id="RPB14870.1"/>
    </source>
</evidence>
<dbReference type="SUPFAM" id="SSF57667">
    <property type="entry name" value="beta-beta-alpha zinc fingers"/>
    <property type="match status" value="1"/>
</dbReference>
<organism evidence="10 11">
    <name type="scientific">Morchella conica CCBAS932</name>
    <dbReference type="NCBI Taxonomy" id="1392247"/>
    <lineage>
        <taxon>Eukaryota</taxon>
        <taxon>Fungi</taxon>
        <taxon>Dikarya</taxon>
        <taxon>Ascomycota</taxon>
        <taxon>Pezizomycotina</taxon>
        <taxon>Pezizomycetes</taxon>
        <taxon>Pezizales</taxon>
        <taxon>Morchellaceae</taxon>
        <taxon>Morchella</taxon>
    </lineage>
</organism>
<evidence type="ECO:0000256" key="6">
    <source>
        <dbReference type="PROSITE-ProRule" id="PRU00042"/>
    </source>
</evidence>
<dbReference type="InterPro" id="IPR036236">
    <property type="entry name" value="Znf_C2H2_sf"/>
</dbReference>
<feature type="compositionally biased region" description="Polar residues" evidence="7">
    <location>
        <begin position="261"/>
        <end position="275"/>
    </location>
</feature>